<dbReference type="InterPro" id="IPR015917">
    <property type="entry name" value="Pept_C14A"/>
</dbReference>
<dbReference type="GO" id="GO:0006508">
    <property type="term" value="P:proteolysis"/>
    <property type="evidence" value="ECO:0007669"/>
    <property type="project" value="InterPro"/>
</dbReference>
<dbReference type="PANTHER" id="PTHR10454:SF232">
    <property type="entry name" value="AT03047P-RELATED"/>
    <property type="match status" value="1"/>
</dbReference>
<dbReference type="InterPro" id="IPR001309">
    <property type="entry name" value="Pept_C14_p20"/>
</dbReference>
<dbReference type="SUPFAM" id="SSF52129">
    <property type="entry name" value="Caspase-like"/>
    <property type="match status" value="1"/>
</dbReference>
<dbReference type="InterPro" id="IPR011600">
    <property type="entry name" value="Pept_C14_caspase"/>
</dbReference>
<dbReference type="Gene3D" id="3.40.50.1460">
    <property type="match status" value="1"/>
</dbReference>
<protein>
    <submittedName>
        <fullName evidence="4">Caspase-3-like</fullName>
    </submittedName>
</protein>
<dbReference type="PANTHER" id="PTHR10454">
    <property type="entry name" value="CASPASE"/>
    <property type="match status" value="1"/>
</dbReference>
<evidence type="ECO:0000313" key="5">
    <source>
        <dbReference type="Proteomes" id="UP000762676"/>
    </source>
</evidence>
<dbReference type="Pfam" id="PF00656">
    <property type="entry name" value="Peptidase_C14"/>
    <property type="match status" value="1"/>
</dbReference>
<dbReference type="PROSITE" id="PS01121">
    <property type="entry name" value="CASPASE_HIS"/>
    <property type="match status" value="1"/>
</dbReference>
<dbReference type="InterPro" id="IPR029030">
    <property type="entry name" value="Caspase-like_dom_sf"/>
</dbReference>
<dbReference type="GO" id="GO:0005737">
    <property type="term" value="C:cytoplasm"/>
    <property type="evidence" value="ECO:0007669"/>
    <property type="project" value="TreeGrafter"/>
</dbReference>
<dbReference type="PROSITE" id="PS50208">
    <property type="entry name" value="CASPASE_P20"/>
    <property type="match status" value="1"/>
</dbReference>
<gene>
    <name evidence="4" type="ORF">ElyMa_005514400</name>
</gene>
<dbReference type="GO" id="GO:0043525">
    <property type="term" value="P:positive regulation of neuron apoptotic process"/>
    <property type="evidence" value="ECO:0007669"/>
    <property type="project" value="TreeGrafter"/>
</dbReference>
<dbReference type="Proteomes" id="UP000762676">
    <property type="component" value="Unassembled WGS sequence"/>
</dbReference>
<organism evidence="4 5">
    <name type="scientific">Elysia marginata</name>
    <dbReference type="NCBI Taxonomy" id="1093978"/>
    <lineage>
        <taxon>Eukaryota</taxon>
        <taxon>Metazoa</taxon>
        <taxon>Spiralia</taxon>
        <taxon>Lophotrochozoa</taxon>
        <taxon>Mollusca</taxon>
        <taxon>Gastropoda</taxon>
        <taxon>Heterobranchia</taxon>
        <taxon>Euthyneura</taxon>
        <taxon>Panpulmonata</taxon>
        <taxon>Sacoglossa</taxon>
        <taxon>Placobranchoidea</taxon>
        <taxon>Plakobranchidae</taxon>
        <taxon>Elysia</taxon>
    </lineage>
</organism>
<dbReference type="GO" id="GO:0006915">
    <property type="term" value="P:apoptotic process"/>
    <property type="evidence" value="ECO:0007669"/>
    <property type="project" value="TreeGrafter"/>
</dbReference>
<dbReference type="InterPro" id="IPR016129">
    <property type="entry name" value="Caspase_his_AS"/>
</dbReference>
<evidence type="ECO:0000259" key="3">
    <source>
        <dbReference type="PROSITE" id="PS50208"/>
    </source>
</evidence>
<feature type="region of interest" description="Disordered" evidence="2">
    <location>
        <begin position="46"/>
        <end position="66"/>
    </location>
</feature>
<evidence type="ECO:0000256" key="1">
    <source>
        <dbReference type="ARBA" id="ARBA00010134"/>
    </source>
</evidence>
<dbReference type="PRINTS" id="PR00376">
    <property type="entry name" value="IL1BCENZYME"/>
</dbReference>
<dbReference type="GO" id="GO:0004197">
    <property type="term" value="F:cysteine-type endopeptidase activity"/>
    <property type="evidence" value="ECO:0007669"/>
    <property type="project" value="InterPro"/>
</dbReference>
<feature type="domain" description="Caspase family p20" evidence="3">
    <location>
        <begin position="101"/>
        <end position="238"/>
    </location>
</feature>
<proteinExistence type="inferred from homology"/>
<keyword evidence="5" id="KW-1185">Reference proteome</keyword>
<accession>A0AAV4EWG4</accession>
<dbReference type="EMBL" id="BMAT01011002">
    <property type="protein sequence ID" value="GFR64773.1"/>
    <property type="molecule type" value="Genomic_DNA"/>
</dbReference>
<reference evidence="4 5" key="1">
    <citation type="journal article" date="2021" name="Elife">
        <title>Chloroplast acquisition without the gene transfer in kleptoplastic sea slugs, Plakobranchus ocellatus.</title>
        <authorList>
            <person name="Maeda T."/>
            <person name="Takahashi S."/>
            <person name="Yoshida T."/>
            <person name="Shimamura S."/>
            <person name="Takaki Y."/>
            <person name="Nagai Y."/>
            <person name="Toyoda A."/>
            <person name="Suzuki Y."/>
            <person name="Arimoto A."/>
            <person name="Ishii H."/>
            <person name="Satoh N."/>
            <person name="Nishiyama T."/>
            <person name="Hasebe M."/>
            <person name="Maruyama T."/>
            <person name="Minagawa J."/>
            <person name="Obokata J."/>
            <person name="Shigenobu S."/>
        </authorList>
    </citation>
    <scope>NUCLEOTIDE SEQUENCE [LARGE SCALE GENOMIC DNA]</scope>
</reference>
<comment type="caution">
    <text evidence="4">The sequence shown here is derived from an EMBL/GenBank/DDBJ whole genome shotgun (WGS) entry which is preliminary data.</text>
</comment>
<comment type="similarity">
    <text evidence="1">Belongs to the peptidase C14A family.</text>
</comment>
<evidence type="ECO:0000256" key="2">
    <source>
        <dbReference type="SAM" id="MobiDB-lite"/>
    </source>
</evidence>
<dbReference type="InterPro" id="IPR002398">
    <property type="entry name" value="Pept_C14"/>
</dbReference>
<name>A0AAV4EWG4_9GAST</name>
<dbReference type="AlphaFoldDB" id="A0AAV4EWG4"/>
<sequence length="238" mass="26202">MASLHEELFEKVNLTDGKENLDTVEGFRKDVKKKLSKFLCGLGGSKGESLGQSEEVAPSPSSSISSTDFAQIKTNFTRMEPHRAGGDPGADSNIYDFSYPKRGLAVIINNENFSSSSDFDDRPGSSYDASALYHSFSHLGFDVLLYSNLSAWKMVEVLRAAALDYDHVNADCFACSILTHGDQTWSDREYDRMGVTVRQDLLFGVDGKAVATRSVVDLFSDRATPGLEGKPRLFFLQV</sequence>
<evidence type="ECO:0000313" key="4">
    <source>
        <dbReference type="EMBL" id="GFR64773.1"/>
    </source>
</evidence>
<dbReference type="SMART" id="SM00115">
    <property type="entry name" value="CASc"/>
    <property type="match status" value="1"/>
</dbReference>